<feature type="chain" id="PRO_5010198573" evidence="1">
    <location>
        <begin position="19"/>
        <end position="228"/>
    </location>
</feature>
<evidence type="ECO:0000256" key="1">
    <source>
        <dbReference type="SAM" id="SignalP"/>
    </source>
</evidence>
<accession>A0A1I3KAA3</accession>
<sequence>MKKLYLLLLLSLSIYVNAFSLEKKIVHSYKSDYRLFPEIQYKNNYIKKLSEKYEVKYCVQSNLKIPRQEAKGYDCSMILKKLDQLGGLDKECYGVSYIDANTKERKPIFKKSIYDKENGTLYVKDKAAGGLNFDVNIDTYKNNGNVYAVNAIINKKPDNIFVRGIKKREAEIFVLMQEDESDINVYALIQCSYSPIEHKFLKSYVENAVTARVNELQNWFYRMLCEAK</sequence>
<proteinExistence type="predicted"/>
<evidence type="ECO:0000313" key="2">
    <source>
        <dbReference type="EMBL" id="SFI69436.1"/>
    </source>
</evidence>
<name>A0A1I3KAA3_9SPIR</name>
<gene>
    <name evidence="2" type="ORF">SAMN04487775_104170</name>
</gene>
<dbReference type="RefSeq" id="WP_143090512.1">
    <property type="nucleotide sequence ID" value="NZ_FORI01000004.1"/>
</dbReference>
<reference evidence="3" key="1">
    <citation type="submission" date="2016-10" db="EMBL/GenBank/DDBJ databases">
        <authorList>
            <person name="Varghese N."/>
            <person name="Submissions S."/>
        </authorList>
    </citation>
    <scope>NUCLEOTIDE SEQUENCE [LARGE SCALE GENOMIC DNA]</scope>
    <source>
        <strain evidence="3">XBD1002</strain>
    </source>
</reference>
<organism evidence="2 3">
    <name type="scientific">Treponema bryantii</name>
    <dbReference type="NCBI Taxonomy" id="163"/>
    <lineage>
        <taxon>Bacteria</taxon>
        <taxon>Pseudomonadati</taxon>
        <taxon>Spirochaetota</taxon>
        <taxon>Spirochaetia</taxon>
        <taxon>Spirochaetales</taxon>
        <taxon>Treponemataceae</taxon>
        <taxon>Treponema</taxon>
    </lineage>
</organism>
<dbReference type="Proteomes" id="UP000182737">
    <property type="component" value="Unassembled WGS sequence"/>
</dbReference>
<keyword evidence="3" id="KW-1185">Reference proteome</keyword>
<evidence type="ECO:0000313" key="3">
    <source>
        <dbReference type="Proteomes" id="UP000182737"/>
    </source>
</evidence>
<protein>
    <submittedName>
        <fullName evidence="2">Uncharacterized protein</fullName>
    </submittedName>
</protein>
<dbReference type="AlphaFoldDB" id="A0A1I3KAA3"/>
<feature type="signal peptide" evidence="1">
    <location>
        <begin position="1"/>
        <end position="18"/>
    </location>
</feature>
<dbReference type="EMBL" id="FORI01000004">
    <property type="protein sequence ID" value="SFI69436.1"/>
    <property type="molecule type" value="Genomic_DNA"/>
</dbReference>
<dbReference type="OrthoDB" id="360538at2"/>
<keyword evidence="1" id="KW-0732">Signal</keyword>